<dbReference type="SUPFAM" id="SSF48452">
    <property type="entry name" value="TPR-like"/>
    <property type="match status" value="1"/>
</dbReference>
<organism evidence="1 2">
    <name type="scientific">Longispora fulva</name>
    <dbReference type="NCBI Taxonomy" id="619741"/>
    <lineage>
        <taxon>Bacteria</taxon>
        <taxon>Bacillati</taxon>
        <taxon>Actinomycetota</taxon>
        <taxon>Actinomycetes</taxon>
        <taxon>Micromonosporales</taxon>
        <taxon>Micromonosporaceae</taxon>
        <taxon>Longispora</taxon>
    </lineage>
</organism>
<dbReference type="InterPro" id="IPR011990">
    <property type="entry name" value="TPR-like_helical_dom_sf"/>
</dbReference>
<sequence length="117" mass="13027">MDRLQWVCELYERAMFGGDTDAVAASERELDAIEADLALSRGRAAHLRVLADRRLEPAELAHFERAATLYRQLGDMPGEAEAEFWIGCYHQVCADNTALALPHLDRALSLAEGRGRT</sequence>
<dbReference type="EMBL" id="JADOUF010000001">
    <property type="protein sequence ID" value="MBG6136100.1"/>
    <property type="molecule type" value="Genomic_DNA"/>
</dbReference>
<evidence type="ECO:0000313" key="1">
    <source>
        <dbReference type="EMBL" id="MBG6136100.1"/>
    </source>
</evidence>
<name>A0A8J7GDV8_9ACTN</name>
<comment type="caution">
    <text evidence="1">The sequence shown here is derived from an EMBL/GenBank/DDBJ whole genome shotgun (WGS) entry which is preliminary data.</text>
</comment>
<reference evidence="1" key="1">
    <citation type="submission" date="2020-11" db="EMBL/GenBank/DDBJ databases">
        <title>Sequencing the genomes of 1000 actinobacteria strains.</title>
        <authorList>
            <person name="Klenk H.-P."/>
        </authorList>
    </citation>
    <scope>NUCLEOTIDE SEQUENCE</scope>
    <source>
        <strain evidence="1">DSM 45356</strain>
    </source>
</reference>
<proteinExistence type="predicted"/>
<dbReference type="Proteomes" id="UP000622552">
    <property type="component" value="Unassembled WGS sequence"/>
</dbReference>
<gene>
    <name evidence="1" type="ORF">IW245_002294</name>
</gene>
<dbReference type="AlphaFoldDB" id="A0A8J7GDV8"/>
<accession>A0A8J7GDV8</accession>
<dbReference type="RefSeq" id="WP_231398762.1">
    <property type="nucleotide sequence ID" value="NZ_BONS01000001.1"/>
</dbReference>
<evidence type="ECO:0008006" key="3">
    <source>
        <dbReference type="Google" id="ProtNLM"/>
    </source>
</evidence>
<keyword evidence="2" id="KW-1185">Reference proteome</keyword>
<protein>
    <recommendedName>
        <fullName evidence="3">Tetratricopeptide repeat protein</fullName>
    </recommendedName>
</protein>
<evidence type="ECO:0000313" key="2">
    <source>
        <dbReference type="Proteomes" id="UP000622552"/>
    </source>
</evidence>